<evidence type="ECO:0000313" key="3">
    <source>
        <dbReference type="Proteomes" id="UP000186857"/>
    </source>
</evidence>
<comment type="caution">
    <text evidence="2">The sequence shown here is derived from an EMBL/GenBank/DDBJ whole genome shotgun (WGS) entry which is preliminary data.</text>
</comment>
<name>A0A1Q8VEH4_9ACTO</name>
<reference evidence="2 3" key="1">
    <citation type="submission" date="2016-12" db="EMBL/GenBank/DDBJ databases">
        <title>Genomic Comparison of strains in the 'Actinomyces naeslundii' Group.</title>
        <authorList>
            <person name="Mughal S.R."/>
            <person name="Do T."/>
            <person name="Gilbert S.C."/>
            <person name="Witherden E.A."/>
            <person name="Didelot X."/>
            <person name="Beighton D."/>
        </authorList>
    </citation>
    <scope>NUCLEOTIDE SEQUENCE [LARGE SCALE GENOMIC DNA]</scope>
    <source>
        <strain evidence="2 3">CCUG 33920</strain>
    </source>
</reference>
<dbReference type="EMBL" id="MSKJ01000001">
    <property type="protein sequence ID" value="OLO46500.1"/>
    <property type="molecule type" value="Genomic_DNA"/>
</dbReference>
<dbReference type="Proteomes" id="UP000186857">
    <property type="component" value="Unassembled WGS sequence"/>
</dbReference>
<dbReference type="RefSeq" id="WP_075375930.1">
    <property type="nucleotide sequence ID" value="NZ_MSKJ01000001.1"/>
</dbReference>
<accession>A0A1Q8VEH4</accession>
<feature type="region of interest" description="Disordered" evidence="1">
    <location>
        <begin position="84"/>
        <end position="103"/>
    </location>
</feature>
<dbReference type="AlphaFoldDB" id="A0A1Q8VEH4"/>
<evidence type="ECO:0000313" key="2">
    <source>
        <dbReference type="EMBL" id="OLO46500.1"/>
    </source>
</evidence>
<proteinExistence type="predicted"/>
<protein>
    <submittedName>
        <fullName evidence="2">Uncharacterized protein</fullName>
    </submittedName>
</protein>
<evidence type="ECO:0000256" key="1">
    <source>
        <dbReference type="SAM" id="MobiDB-lite"/>
    </source>
</evidence>
<sequence length="103" mass="11236">MANANKKHQALQRLKEEVNKKNTELAFVDVMGYGFIGDTLSSGINADDTWTSKLADDQATEVKTEVNHLAGVFRSLITLIDDAIRNTPETDDENDSSGSPAPQ</sequence>
<gene>
    <name evidence="2" type="ORF">BKH29_01425</name>
</gene>
<organism evidence="2 3">
    <name type="scientific">Actinomyces oris</name>
    <dbReference type="NCBI Taxonomy" id="544580"/>
    <lineage>
        <taxon>Bacteria</taxon>
        <taxon>Bacillati</taxon>
        <taxon>Actinomycetota</taxon>
        <taxon>Actinomycetes</taxon>
        <taxon>Actinomycetales</taxon>
        <taxon>Actinomycetaceae</taxon>
        <taxon>Actinomyces</taxon>
    </lineage>
</organism>